<evidence type="ECO:0000313" key="3">
    <source>
        <dbReference type="EMBL" id="PWW79760.1"/>
    </source>
</evidence>
<comment type="caution">
    <text evidence="3">The sequence shown here is derived from an EMBL/GenBank/DDBJ whole genome shotgun (WGS) entry which is preliminary data.</text>
</comment>
<dbReference type="OrthoDB" id="5809458at2759"/>
<name>A0A317T0V8_9PEZI</name>
<dbReference type="SUPFAM" id="SSF47616">
    <property type="entry name" value="GST C-terminal domain-like"/>
    <property type="match status" value="1"/>
</dbReference>
<sequence length="252" mass="28457">MSSIKLYGFAKPQNAPSASAYCQKIETFLRASSYDNYTHCPTTPYSAPKRKLPYIELTPTPTSPPETYADSHFIIRHLISSKTIPDPDEGLTLAQRADSRAWIGYTDETLYPAVTHTRWARPDNYAVTCASLPVPALIKPFVGWYLSRRITSALWTSGVGRHTNEEVDTLIREWVDAVDARLEGVKYFHGDRPSMVDVDVYAFIVNGLGCGKGNREFMDVALGKERIREYVARLTKLWFPEYEGILKIVEGK</sequence>
<dbReference type="Pfam" id="PF17172">
    <property type="entry name" value="GST_N_4"/>
    <property type="match status" value="1"/>
</dbReference>
<dbReference type="Proteomes" id="UP000246991">
    <property type="component" value="Unassembled WGS sequence"/>
</dbReference>
<gene>
    <name evidence="3" type="ORF">C7212DRAFT_305227</name>
</gene>
<dbReference type="GO" id="GO:0005737">
    <property type="term" value="C:cytoplasm"/>
    <property type="evidence" value="ECO:0007669"/>
    <property type="project" value="TreeGrafter"/>
</dbReference>
<organism evidence="3 4">
    <name type="scientific">Tuber magnatum</name>
    <name type="common">white Piedmont truffle</name>
    <dbReference type="NCBI Taxonomy" id="42249"/>
    <lineage>
        <taxon>Eukaryota</taxon>
        <taxon>Fungi</taxon>
        <taxon>Dikarya</taxon>
        <taxon>Ascomycota</taxon>
        <taxon>Pezizomycotina</taxon>
        <taxon>Pezizomycetes</taxon>
        <taxon>Pezizales</taxon>
        <taxon>Tuberaceae</taxon>
        <taxon>Tuber</taxon>
    </lineage>
</organism>
<dbReference type="PANTHER" id="PTHR12289">
    <property type="entry name" value="METAXIN RELATED"/>
    <property type="match status" value="1"/>
</dbReference>
<reference evidence="3 4" key="1">
    <citation type="submission" date="2018-03" db="EMBL/GenBank/DDBJ databases">
        <title>Genomes of Pezizomycetes fungi and the evolution of truffles.</title>
        <authorList>
            <person name="Murat C."/>
            <person name="Payen T."/>
            <person name="Noel B."/>
            <person name="Kuo A."/>
            <person name="Martin F.M."/>
        </authorList>
    </citation>
    <scope>NUCLEOTIDE SEQUENCE [LARGE SCALE GENOMIC DNA]</scope>
    <source>
        <strain evidence="3">091103-1</strain>
    </source>
</reference>
<dbReference type="InterPro" id="IPR036282">
    <property type="entry name" value="Glutathione-S-Trfase_C_sf"/>
</dbReference>
<evidence type="ECO:0000256" key="1">
    <source>
        <dbReference type="ARBA" id="ARBA00006475"/>
    </source>
</evidence>
<evidence type="ECO:0000313" key="4">
    <source>
        <dbReference type="Proteomes" id="UP000246991"/>
    </source>
</evidence>
<protein>
    <recommendedName>
        <fullName evidence="2">Thioredoxin-like fold domain-containing protein</fullName>
    </recommendedName>
</protein>
<dbReference type="SFLD" id="SFLDS00019">
    <property type="entry name" value="Glutathione_Transferase_(cytos"/>
    <property type="match status" value="1"/>
</dbReference>
<feature type="domain" description="Thioredoxin-like fold" evidence="2">
    <location>
        <begin position="21"/>
        <end position="124"/>
    </location>
</feature>
<accession>A0A317T0V8</accession>
<dbReference type="InterPro" id="IPR050931">
    <property type="entry name" value="Mito_Protein_Transport_Metaxin"/>
</dbReference>
<dbReference type="InterPro" id="IPR026928">
    <property type="entry name" value="FAX/IsoI-like"/>
</dbReference>
<evidence type="ECO:0000259" key="2">
    <source>
        <dbReference type="Pfam" id="PF17172"/>
    </source>
</evidence>
<comment type="similarity">
    <text evidence="1">Belongs to the FAX family.</text>
</comment>
<dbReference type="SFLD" id="SFLDG01200">
    <property type="entry name" value="SUF1.1"/>
    <property type="match status" value="1"/>
</dbReference>
<dbReference type="EMBL" id="PYWC01000006">
    <property type="protein sequence ID" value="PWW79760.1"/>
    <property type="molecule type" value="Genomic_DNA"/>
</dbReference>
<dbReference type="InterPro" id="IPR012336">
    <property type="entry name" value="Thioredoxin-like_fold"/>
</dbReference>
<dbReference type="InterPro" id="IPR040079">
    <property type="entry name" value="Glutathione_S-Trfase"/>
</dbReference>
<keyword evidence="4" id="KW-1185">Reference proteome</keyword>
<dbReference type="Gene3D" id="1.20.1050.10">
    <property type="match status" value="1"/>
</dbReference>
<dbReference type="SFLD" id="SFLDG01180">
    <property type="entry name" value="SUF1"/>
    <property type="match status" value="1"/>
</dbReference>
<dbReference type="AlphaFoldDB" id="A0A317T0V8"/>
<proteinExistence type="inferred from homology"/>
<dbReference type="STRING" id="42249.A0A317T0V8"/>
<dbReference type="PANTHER" id="PTHR12289:SF41">
    <property type="entry name" value="FAILED AXON CONNECTIONS-RELATED"/>
    <property type="match status" value="1"/>
</dbReference>